<keyword evidence="2" id="KW-1185">Reference proteome</keyword>
<dbReference type="Proteomes" id="UP000030645">
    <property type="component" value="Unassembled WGS sequence"/>
</dbReference>
<evidence type="ECO:0000313" key="2">
    <source>
        <dbReference type="Proteomes" id="UP000030645"/>
    </source>
</evidence>
<evidence type="ECO:0000313" key="1">
    <source>
        <dbReference type="EMBL" id="EXB30993.1"/>
    </source>
</evidence>
<dbReference type="AlphaFoldDB" id="W9QPC7"/>
<sequence>MLVEMRIDWSDFSRPGARSIRREVNGSRFAMRLSIDGAGFCDLDVFEGRASSARFGQIPVKLGLGPEIPAALGLGDLSCVKETRMTNGEKIQAVEMAMKVDREQRVGSSSRLLPAQTADVSDQMDFQGYLTMKNFDGKVDQGIENEVGFQSDEFDSIYNNSGAVDKGMESVHLQLPSIVDVLTNNKAAFFGVVEHALQQDNACGRKLFIINELFELTHKVFHCYKNDFEAELHGFTALKVVLNFGSKQKCEVEKIKLTRTFKTSSVRIILFDVLRSKLIKIGRKWSHTASIT</sequence>
<dbReference type="EMBL" id="KE343500">
    <property type="protein sequence ID" value="EXB30993.1"/>
    <property type="molecule type" value="Genomic_DNA"/>
</dbReference>
<accession>W9QPC7</accession>
<gene>
    <name evidence="1" type="ORF">L484_016854</name>
</gene>
<reference evidence="2" key="1">
    <citation type="submission" date="2013-01" db="EMBL/GenBank/DDBJ databases">
        <title>Draft Genome Sequence of a Mulberry Tree, Morus notabilis C.K. Schneid.</title>
        <authorList>
            <person name="He N."/>
            <person name="Zhao S."/>
        </authorList>
    </citation>
    <scope>NUCLEOTIDE SEQUENCE</scope>
</reference>
<proteinExistence type="predicted"/>
<protein>
    <submittedName>
        <fullName evidence="1">Uncharacterized protein</fullName>
    </submittedName>
</protein>
<organism evidence="1 2">
    <name type="scientific">Morus notabilis</name>
    <dbReference type="NCBI Taxonomy" id="981085"/>
    <lineage>
        <taxon>Eukaryota</taxon>
        <taxon>Viridiplantae</taxon>
        <taxon>Streptophyta</taxon>
        <taxon>Embryophyta</taxon>
        <taxon>Tracheophyta</taxon>
        <taxon>Spermatophyta</taxon>
        <taxon>Magnoliopsida</taxon>
        <taxon>eudicotyledons</taxon>
        <taxon>Gunneridae</taxon>
        <taxon>Pentapetalae</taxon>
        <taxon>rosids</taxon>
        <taxon>fabids</taxon>
        <taxon>Rosales</taxon>
        <taxon>Moraceae</taxon>
        <taxon>Moreae</taxon>
        <taxon>Morus</taxon>
    </lineage>
</organism>
<name>W9QPC7_9ROSA</name>
<dbReference type="STRING" id="981085.W9QPC7"/>